<dbReference type="Proteomes" id="UP000558488">
    <property type="component" value="Unassembled WGS sequence"/>
</dbReference>
<dbReference type="EMBL" id="JACAGB010000089">
    <property type="protein sequence ID" value="KAF6272745.1"/>
    <property type="molecule type" value="Genomic_DNA"/>
</dbReference>
<comment type="caution">
    <text evidence="2">The sequence shown here is derived from an EMBL/GenBank/DDBJ whole genome shotgun (WGS) entry which is preliminary data.</text>
</comment>
<feature type="transmembrane region" description="Helical" evidence="1">
    <location>
        <begin position="127"/>
        <end position="147"/>
    </location>
</feature>
<keyword evidence="1" id="KW-0812">Transmembrane</keyword>
<evidence type="ECO:0000313" key="3">
    <source>
        <dbReference type="Proteomes" id="UP000558488"/>
    </source>
</evidence>
<evidence type="ECO:0000256" key="1">
    <source>
        <dbReference type="SAM" id="Phobius"/>
    </source>
</evidence>
<organism evidence="2 3">
    <name type="scientific">Pipistrellus kuhlii</name>
    <name type="common">Kuhl's pipistrelle</name>
    <dbReference type="NCBI Taxonomy" id="59472"/>
    <lineage>
        <taxon>Eukaryota</taxon>
        <taxon>Metazoa</taxon>
        <taxon>Chordata</taxon>
        <taxon>Craniata</taxon>
        <taxon>Vertebrata</taxon>
        <taxon>Euteleostomi</taxon>
        <taxon>Mammalia</taxon>
        <taxon>Eutheria</taxon>
        <taxon>Laurasiatheria</taxon>
        <taxon>Chiroptera</taxon>
        <taxon>Yangochiroptera</taxon>
        <taxon>Vespertilionidae</taxon>
        <taxon>Pipistrellus</taxon>
    </lineage>
</organism>
<keyword evidence="1" id="KW-1133">Transmembrane helix</keyword>
<proteinExistence type="predicted"/>
<name>A0A7J7R9V9_PIPKU</name>
<protein>
    <submittedName>
        <fullName evidence="2">Uncharacterized protein</fullName>
    </submittedName>
</protein>
<sequence length="188" mass="21138">MCCKRILMSFPVRAHAQVAGSIPSEVCARGSKSMILIVGVSISPFSFPLRNQSKNMYFLPKPVWLSGRASVCGLKGPGFDSGQGHVHWLRAHPRWGVCKRQLVDVSLSLMFLALCLSLPLCKKSIKYRIYIIYIFFILFYFILFYFLKCGPSWFGSVYRASRAHARVVGSVPNVRCAGGSRSMVFSHY</sequence>
<dbReference type="AlphaFoldDB" id="A0A7J7R9V9"/>
<keyword evidence="1" id="KW-0472">Membrane</keyword>
<reference evidence="2 3" key="1">
    <citation type="journal article" date="2020" name="Nature">
        <title>Six reference-quality genomes reveal evolution of bat adaptations.</title>
        <authorList>
            <person name="Jebb D."/>
            <person name="Huang Z."/>
            <person name="Pippel M."/>
            <person name="Hughes G.M."/>
            <person name="Lavrichenko K."/>
            <person name="Devanna P."/>
            <person name="Winkler S."/>
            <person name="Jermiin L.S."/>
            <person name="Skirmuntt E.C."/>
            <person name="Katzourakis A."/>
            <person name="Burkitt-Gray L."/>
            <person name="Ray D.A."/>
            <person name="Sullivan K.A.M."/>
            <person name="Roscito J.G."/>
            <person name="Kirilenko B.M."/>
            <person name="Davalos L.M."/>
            <person name="Corthals A.P."/>
            <person name="Power M.L."/>
            <person name="Jones G."/>
            <person name="Ransome R.D."/>
            <person name="Dechmann D.K.N."/>
            <person name="Locatelli A.G."/>
            <person name="Puechmaille S.J."/>
            <person name="Fedrigo O."/>
            <person name="Jarvis E.D."/>
            <person name="Hiller M."/>
            <person name="Vernes S.C."/>
            <person name="Myers E.W."/>
            <person name="Teeling E.C."/>
        </authorList>
    </citation>
    <scope>NUCLEOTIDE SEQUENCE [LARGE SCALE GENOMIC DNA]</scope>
    <source>
        <strain evidence="2">MPipKuh1</strain>
        <tissue evidence="2">Flight muscle</tissue>
    </source>
</reference>
<evidence type="ECO:0000313" key="2">
    <source>
        <dbReference type="EMBL" id="KAF6272745.1"/>
    </source>
</evidence>
<accession>A0A7J7R9V9</accession>
<keyword evidence="3" id="KW-1185">Reference proteome</keyword>
<gene>
    <name evidence="2" type="ORF">mPipKuh1_010715</name>
</gene>